<dbReference type="Gene3D" id="3.90.850.10">
    <property type="entry name" value="Fumarylacetoacetase-like, C-terminal domain"/>
    <property type="match status" value="1"/>
</dbReference>
<comment type="caution">
    <text evidence="8">The sequence shown here is derived from an EMBL/GenBank/DDBJ whole genome shotgun (WGS) entry which is preliminary data.</text>
</comment>
<accession>A0A8K0T5Z7</accession>
<dbReference type="InterPro" id="IPR007219">
    <property type="entry name" value="XnlR_reg_dom"/>
</dbReference>
<proteinExistence type="inferred from homology"/>
<dbReference type="Gene3D" id="4.10.240.10">
    <property type="entry name" value="Zn(2)-C6 fungal-type DNA-binding domain"/>
    <property type="match status" value="1"/>
</dbReference>
<feature type="domain" description="C2H2-type" evidence="7">
    <location>
        <begin position="375"/>
        <end position="402"/>
    </location>
</feature>
<feature type="region of interest" description="Disordered" evidence="5">
    <location>
        <begin position="396"/>
        <end position="447"/>
    </location>
</feature>
<feature type="compositionally biased region" description="Polar residues" evidence="5">
    <location>
        <begin position="649"/>
        <end position="669"/>
    </location>
</feature>
<dbReference type="PANTHER" id="PTHR11820:SF100">
    <property type="entry name" value="FUMARYLACETOACETATE HYDROLASE FAMILY PROTEIN (AFU_ORTHOLOGUE AFUA_4G01490)"/>
    <property type="match status" value="1"/>
</dbReference>
<dbReference type="PROSITE" id="PS00028">
    <property type="entry name" value="ZINC_FINGER_C2H2_1"/>
    <property type="match status" value="2"/>
</dbReference>
<dbReference type="Pfam" id="PF04082">
    <property type="entry name" value="Fungal_trans"/>
    <property type="match status" value="1"/>
</dbReference>
<keyword evidence="4" id="KW-0863">Zinc-finger</keyword>
<keyword evidence="3" id="KW-0539">Nucleus</keyword>
<dbReference type="GO" id="GO:0006107">
    <property type="term" value="P:oxaloacetate metabolic process"/>
    <property type="evidence" value="ECO:0007669"/>
    <property type="project" value="UniProtKB-ARBA"/>
</dbReference>
<sequence length="1286" mass="140639">MAGTEISWDRLVRYLPEGTTEGPARYGEPIVTGDQRVDELASSGTLTVKVLEGPNIFEAKDTGRVEKVGRLLGPLTPEDVPIIRCIGLNYKTHILETGRPLPTCPTVFTKPGPSVADFGEDIPIPKLAQQQCDYEGELVVVIGKPGKNIKEEDALDHVAAYTAGNDVSARDWQREASKAGPVPQWTFSKSFDKYAPLGPCLVASHVLGDAGNLGLKTIVNGEVRQESNTSDLCFDVRKLVAFCSQGQTLQRGSLIMTGTPGGVGLFMKPQGFLGHGDQVDVEIGGIGRLRNPRYLPRPQLFHFQCFPPQPSSFPSISFEHDFNLYVLRDDTRQLPGSPLTSPSFMLFLCPQCPKEFTSQGSLSRHLQNHSQSARHVCNVCSVVFRRRDLLTRHMRLHDPSSAAGGSDADQPSSTDDAAGAAGAAPAASTATALGRSRPRPAGTTTAVSRKRCHTACDRCRELKIKCDGQAPCSRCRSASKTCEFDRLSNRISHVPVTTGEASFSSGNSVSTDAGPHATHPSFSSPGIDDGGPEGVIFEEGPVVHEDADANAPFTTAFPSWDPAFTDLTPWPWLHENIFLSGDHSGIFGGPAVPDFTFSADMFSEAPLVALHEPTLHHGDALEGSSTRLDAVLPVTATISGGLISHPAASKSQTLPTSTTTAPRLATQGTGAPEPLSPPIDGPSCTAPPQADVRTLKQRAVDDLILLAVQGGYGDGQPRTNPLALWAQAPSNLPSAFGLSAGPGLDTNADILAHFVKLYKDHFHQLWPLLPRRNLNSGDMHPLLYLTLASIGAMYMGRAGSDCGSFLHNAVRRRVVLPAELDESDDHLVWLAQARLLTQVAALYFGQPRGFSYAQHLGTLLTAQARRMCLFSAEYHHQRVSHFNRSKDVANDAERLDLWLAIEERRRLAFGVFRGDTFTSVLFNTKPLVTLDEIGLEFPSCNAVYNGEGVDPRVALEMIEHDRALSRDLRASDVYHILLERNEMLPPLEPMAHEILLFGLQLLVWRFSRDRQVLKGLTGSHGFEDEFNPEVIHNALEEIAGPPLKKQRRETVTSESESLDVRSYQMNDLITERRRLAAALSKWERALPLAKTFARTEEDRSYVLSSLILYHLSLLRLYAPVEDIHQIHYRLADNRPVSTELIAGVQAWTQSPQARTAVERVRSVWSLITQETQLVRARSRFNFNAYVGLHHGGAILWAYNGARLNEPDEEVARIDPGGTGSSPNFPLHTDKAGNKKILETFVKLFHSMSPAQWSSFAEVTTTLSTLDFPTSALDQIGVRMTEQANPA</sequence>
<dbReference type="SMART" id="SM00355">
    <property type="entry name" value="ZnF_C2H2"/>
    <property type="match status" value="2"/>
</dbReference>
<organism evidence="8 9">
    <name type="scientific">Plectosphaerella cucumerina</name>
    <dbReference type="NCBI Taxonomy" id="40658"/>
    <lineage>
        <taxon>Eukaryota</taxon>
        <taxon>Fungi</taxon>
        <taxon>Dikarya</taxon>
        <taxon>Ascomycota</taxon>
        <taxon>Pezizomycotina</taxon>
        <taxon>Sordariomycetes</taxon>
        <taxon>Hypocreomycetidae</taxon>
        <taxon>Glomerellales</taxon>
        <taxon>Plectosphaerellaceae</taxon>
        <taxon>Plectosphaerella</taxon>
    </lineage>
</organism>
<dbReference type="SUPFAM" id="SSF57667">
    <property type="entry name" value="beta-beta-alpha zinc fingers"/>
    <property type="match status" value="1"/>
</dbReference>
<dbReference type="GO" id="GO:0003677">
    <property type="term" value="F:DNA binding"/>
    <property type="evidence" value="ECO:0007669"/>
    <property type="project" value="InterPro"/>
</dbReference>
<dbReference type="SUPFAM" id="SSF57701">
    <property type="entry name" value="Zn2/Cys6 DNA-binding domain"/>
    <property type="match status" value="1"/>
</dbReference>
<dbReference type="InterPro" id="IPR036663">
    <property type="entry name" value="Fumarylacetoacetase_C_sf"/>
</dbReference>
<dbReference type="Pfam" id="PF13894">
    <property type="entry name" value="zf-C2H2_4"/>
    <property type="match status" value="1"/>
</dbReference>
<feature type="domain" description="Zn(2)-C6 fungal-type" evidence="6">
    <location>
        <begin position="455"/>
        <end position="484"/>
    </location>
</feature>
<name>A0A8K0T5Z7_9PEZI</name>
<evidence type="ECO:0000313" key="9">
    <source>
        <dbReference type="Proteomes" id="UP000813385"/>
    </source>
</evidence>
<keyword evidence="4" id="KW-0862">Zinc</keyword>
<feature type="region of interest" description="Disordered" evidence="5">
    <location>
        <begin position="498"/>
        <end position="530"/>
    </location>
</feature>
<evidence type="ECO:0000256" key="2">
    <source>
        <dbReference type="ARBA" id="ARBA00022723"/>
    </source>
</evidence>
<dbReference type="PROSITE" id="PS50048">
    <property type="entry name" value="ZN2_CY6_FUNGAL_2"/>
    <property type="match status" value="1"/>
</dbReference>
<dbReference type="SMART" id="SM00066">
    <property type="entry name" value="GAL4"/>
    <property type="match status" value="1"/>
</dbReference>
<dbReference type="InterPro" id="IPR013087">
    <property type="entry name" value="Znf_C2H2_type"/>
</dbReference>
<dbReference type="PROSITE" id="PS50157">
    <property type="entry name" value="ZINC_FINGER_C2H2_2"/>
    <property type="match status" value="2"/>
</dbReference>
<dbReference type="OrthoDB" id="10018191at2759"/>
<evidence type="ECO:0000259" key="7">
    <source>
        <dbReference type="PROSITE" id="PS50157"/>
    </source>
</evidence>
<dbReference type="PROSITE" id="PS00463">
    <property type="entry name" value="ZN2_CY6_FUNGAL_1"/>
    <property type="match status" value="1"/>
</dbReference>
<feature type="domain" description="C2H2-type" evidence="7">
    <location>
        <begin position="347"/>
        <end position="374"/>
    </location>
</feature>
<evidence type="ECO:0000256" key="3">
    <source>
        <dbReference type="ARBA" id="ARBA00023242"/>
    </source>
</evidence>
<dbReference type="CDD" id="cd00067">
    <property type="entry name" value="GAL4"/>
    <property type="match status" value="1"/>
</dbReference>
<dbReference type="SUPFAM" id="SSF56529">
    <property type="entry name" value="FAH"/>
    <property type="match status" value="1"/>
</dbReference>
<evidence type="ECO:0000256" key="5">
    <source>
        <dbReference type="SAM" id="MobiDB-lite"/>
    </source>
</evidence>
<evidence type="ECO:0000256" key="4">
    <source>
        <dbReference type="PROSITE-ProRule" id="PRU00042"/>
    </source>
</evidence>
<dbReference type="Pfam" id="PF01557">
    <property type="entry name" value="FAA_hydrolase"/>
    <property type="match status" value="1"/>
</dbReference>
<protein>
    <submittedName>
        <fullName evidence="8">Uncharacterized protein</fullName>
    </submittedName>
</protein>
<keyword evidence="2" id="KW-0479">Metal-binding</keyword>
<dbReference type="GO" id="GO:0000981">
    <property type="term" value="F:DNA-binding transcription factor activity, RNA polymerase II-specific"/>
    <property type="evidence" value="ECO:0007669"/>
    <property type="project" value="InterPro"/>
</dbReference>
<dbReference type="InterPro" id="IPR001138">
    <property type="entry name" value="Zn2Cys6_DnaBD"/>
</dbReference>
<dbReference type="FunFam" id="3.90.850.10:FF:000002">
    <property type="entry name" value="2-hydroxyhepta-2,4-diene-1,7-dioate isomerase"/>
    <property type="match status" value="1"/>
</dbReference>
<dbReference type="InterPro" id="IPR036864">
    <property type="entry name" value="Zn2-C6_fun-type_DNA-bd_sf"/>
</dbReference>
<evidence type="ECO:0000259" key="6">
    <source>
        <dbReference type="PROSITE" id="PS50048"/>
    </source>
</evidence>
<dbReference type="InterPro" id="IPR036236">
    <property type="entry name" value="Znf_C2H2_sf"/>
</dbReference>
<dbReference type="CDD" id="cd12148">
    <property type="entry name" value="fungal_TF_MHR"/>
    <property type="match status" value="1"/>
</dbReference>
<dbReference type="GO" id="GO:0050163">
    <property type="term" value="F:oxaloacetate tautomerase activity"/>
    <property type="evidence" value="ECO:0007669"/>
    <property type="project" value="UniProtKB-ARBA"/>
</dbReference>
<dbReference type="Pfam" id="PF00096">
    <property type="entry name" value="zf-C2H2"/>
    <property type="match status" value="1"/>
</dbReference>
<keyword evidence="9" id="KW-1185">Reference proteome</keyword>
<dbReference type="Gene3D" id="3.30.160.60">
    <property type="entry name" value="Classic Zinc Finger"/>
    <property type="match status" value="1"/>
</dbReference>
<feature type="compositionally biased region" description="Low complexity" evidence="5">
    <location>
        <begin position="411"/>
        <end position="432"/>
    </location>
</feature>
<dbReference type="GO" id="GO:0006351">
    <property type="term" value="P:DNA-templated transcription"/>
    <property type="evidence" value="ECO:0007669"/>
    <property type="project" value="InterPro"/>
</dbReference>
<comment type="similarity">
    <text evidence="1">Belongs to the FAH family.</text>
</comment>
<dbReference type="PANTHER" id="PTHR11820">
    <property type="entry name" value="ACYLPYRUVASE"/>
    <property type="match status" value="1"/>
</dbReference>
<dbReference type="Proteomes" id="UP000813385">
    <property type="component" value="Unassembled WGS sequence"/>
</dbReference>
<dbReference type="Pfam" id="PF00172">
    <property type="entry name" value="Zn_clus"/>
    <property type="match status" value="1"/>
</dbReference>
<evidence type="ECO:0000256" key="1">
    <source>
        <dbReference type="ARBA" id="ARBA00010211"/>
    </source>
</evidence>
<evidence type="ECO:0000313" key="8">
    <source>
        <dbReference type="EMBL" id="KAH7349498.1"/>
    </source>
</evidence>
<feature type="compositionally biased region" description="Polar residues" evidence="5">
    <location>
        <begin position="499"/>
        <end position="511"/>
    </location>
</feature>
<gene>
    <name evidence="8" type="ORF">B0T11DRAFT_358440</name>
</gene>
<dbReference type="EMBL" id="JAGPXD010000006">
    <property type="protein sequence ID" value="KAH7349498.1"/>
    <property type="molecule type" value="Genomic_DNA"/>
</dbReference>
<reference evidence="8" key="1">
    <citation type="journal article" date="2021" name="Nat. Commun.">
        <title>Genetic determinants of endophytism in the Arabidopsis root mycobiome.</title>
        <authorList>
            <person name="Mesny F."/>
            <person name="Miyauchi S."/>
            <person name="Thiergart T."/>
            <person name="Pickel B."/>
            <person name="Atanasova L."/>
            <person name="Karlsson M."/>
            <person name="Huettel B."/>
            <person name="Barry K.W."/>
            <person name="Haridas S."/>
            <person name="Chen C."/>
            <person name="Bauer D."/>
            <person name="Andreopoulos W."/>
            <person name="Pangilinan J."/>
            <person name="LaButti K."/>
            <person name="Riley R."/>
            <person name="Lipzen A."/>
            <person name="Clum A."/>
            <person name="Drula E."/>
            <person name="Henrissat B."/>
            <person name="Kohler A."/>
            <person name="Grigoriev I.V."/>
            <person name="Martin F.M."/>
            <person name="Hacquard S."/>
        </authorList>
    </citation>
    <scope>NUCLEOTIDE SEQUENCE</scope>
    <source>
        <strain evidence="8">MPI-CAGE-AT-0016</strain>
    </source>
</reference>
<dbReference type="GO" id="GO:0008270">
    <property type="term" value="F:zinc ion binding"/>
    <property type="evidence" value="ECO:0007669"/>
    <property type="project" value="UniProtKB-KW"/>
</dbReference>
<feature type="region of interest" description="Disordered" evidence="5">
    <location>
        <begin position="645"/>
        <end position="689"/>
    </location>
</feature>
<dbReference type="InterPro" id="IPR011234">
    <property type="entry name" value="Fumarylacetoacetase-like_C"/>
</dbReference>